<keyword evidence="3" id="KW-1185">Reference proteome</keyword>
<evidence type="ECO:0000313" key="3">
    <source>
        <dbReference type="Proteomes" id="UP000724874"/>
    </source>
</evidence>
<dbReference type="OrthoDB" id="10634260at2759"/>
<name>A0A9P5NX01_GYMJU</name>
<protein>
    <submittedName>
        <fullName evidence="2">Uncharacterized protein</fullName>
    </submittedName>
</protein>
<evidence type="ECO:0000256" key="1">
    <source>
        <dbReference type="SAM" id="MobiDB-lite"/>
    </source>
</evidence>
<feature type="compositionally biased region" description="Polar residues" evidence="1">
    <location>
        <begin position="68"/>
        <end position="83"/>
    </location>
</feature>
<dbReference type="EMBL" id="JADNYJ010000017">
    <property type="protein sequence ID" value="KAF8906763.1"/>
    <property type="molecule type" value="Genomic_DNA"/>
</dbReference>
<accession>A0A9P5NX01</accession>
<comment type="caution">
    <text evidence="2">The sequence shown here is derived from an EMBL/GenBank/DDBJ whole genome shotgun (WGS) entry which is preliminary data.</text>
</comment>
<feature type="compositionally biased region" description="Polar residues" evidence="1">
    <location>
        <begin position="46"/>
        <end position="60"/>
    </location>
</feature>
<dbReference type="Proteomes" id="UP000724874">
    <property type="component" value="Unassembled WGS sequence"/>
</dbReference>
<gene>
    <name evidence="2" type="ORF">CPB84DRAFT_1844226</name>
</gene>
<feature type="region of interest" description="Disordered" evidence="1">
    <location>
        <begin position="46"/>
        <end position="86"/>
    </location>
</feature>
<organism evidence="2 3">
    <name type="scientific">Gymnopilus junonius</name>
    <name type="common">Spectacular rustgill mushroom</name>
    <name type="synonym">Gymnopilus spectabilis subsp. junonius</name>
    <dbReference type="NCBI Taxonomy" id="109634"/>
    <lineage>
        <taxon>Eukaryota</taxon>
        <taxon>Fungi</taxon>
        <taxon>Dikarya</taxon>
        <taxon>Basidiomycota</taxon>
        <taxon>Agaricomycotina</taxon>
        <taxon>Agaricomycetes</taxon>
        <taxon>Agaricomycetidae</taxon>
        <taxon>Agaricales</taxon>
        <taxon>Agaricineae</taxon>
        <taxon>Hymenogastraceae</taxon>
        <taxon>Gymnopilus</taxon>
    </lineage>
</organism>
<reference evidence="2" key="1">
    <citation type="submission" date="2020-11" db="EMBL/GenBank/DDBJ databases">
        <authorList>
            <consortium name="DOE Joint Genome Institute"/>
            <person name="Ahrendt S."/>
            <person name="Riley R."/>
            <person name="Andreopoulos W."/>
            <person name="LaButti K."/>
            <person name="Pangilinan J."/>
            <person name="Ruiz-duenas F.J."/>
            <person name="Barrasa J.M."/>
            <person name="Sanchez-Garcia M."/>
            <person name="Camarero S."/>
            <person name="Miyauchi S."/>
            <person name="Serrano A."/>
            <person name="Linde D."/>
            <person name="Babiker R."/>
            <person name="Drula E."/>
            <person name="Ayuso-Fernandez I."/>
            <person name="Pacheco R."/>
            <person name="Padilla G."/>
            <person name="Ferreira P."/>
            <person name="Barriuso J."/>
            <person name="Kellner H."/>
            <person name="Castanera R."/>
            <person name="Alfaro M."/>
            <person name="Ramirez L."/>
            <person name="Pisabarro A.G."/>
            <person name="Kuo A."/>
            <person name="Tritt A."/>
            <person name="Lipzen A."/>
            <person name="He G."/>
            <person name="Yan M."/>
            <person name="Ng V."/>
            <person name="Cullen D."/>
            <person name="Martin F."/>
            <person name="Rosso M.-N."/>
            <person name="Henrissat B."/>
            <person name="Hibbett D."/>
            <person name="Martinez A.T."/>
            <person name="Grigoriev I.V."/>
        </authorList>
    </citation>
    <scope>NUCLEOTIDE SEQUENCE</scope>
    <source>
        <strain evidence="2">AH 44721</strain>
    </source>
</reference>
<proteinExistence type="predicted"/>
<dbReference type="AlphaFoldDB" id="A0A9P5NX01"/>
<sequence>MSSPPEENPSNSLVFRLQWPIELDSQNHATSAFGILELLDDQKTTAYTPTSSRPGPYSSSRHLRSQARRASQIQSRGHQTELSDFNEPAWSCQPHSAFIAPLGVTQSDCNVAVLSGAMSMASLAPENSFAQTLLPLQPHPYESYASSQGPLILLDSRRDVNSQCGCLEPGDEFNQHCCRQPQQRPRVVSPVYSHALLQPIRMTTLAPLISGMILIYSSSRRFRYSALTRRRPSSKLMTSRTHISTKFPWTLWPLQGVELHALENRLRTIDLFHF</sequence>
<evidence type="ECO:0000313" key="2">
    <source>
        <dbReference type="EMBL" id="KAF8906763.1"/>
    </source>
</evidence>